<dbReference type="InterPro" id="IPR022789">
    <property type="entry name" value="ParD"/>
</dbReference>
<comment type="similarity">
    <text evidence="1">Belongs to the ParD antitoxin family.</text>
</comment>
<dbReference type="EMBL" id="CP136921">
    <property type="protein sequence ID" value="WOO31892.1"/>
    <property type="molecule type" value="Genomic_DNA"/>
</dbReference>
<proteinExistence type="inferred from homology"/>
<dbReference type="PANTHER" id="PTHR36582:SF2">
    <property type="entry name" value="ANTITOXIN PARD"/>
    <property type="match status" value="1"/>
</dbReference>
<dbReference type="PANTHER" id="PTHR36582">
    <property type="entry name" value="ANTITOXIN PARD"/>
    <property type="match status" value="1"/>
</dbReference>
<gene>
    <name evidence="3" type="ORF">P4826_16045</name>
</gene>
<keyword evidence="2" id="KW-1277">Toxin-antitoxin system</keyword>
<evidence type="ECO:0000313" key="3">
    <source>
        <dbReference type="EMBL" id="WOO31892.1"/>
    </source>
</evidence>
<evidence type="ECO:0000313" key="4">
    <source>
        <dbReference type="Proteomes" id="UP001303211"/>
    </source>
</evidence>
<keyword evidence="4" id="KW-1185">Reference proteome</keyword>
<dbReference type="CDD" id="cd22231">
    <property type="entry name" value="RHH_NikR_HicB-like"/>
    <property type="match status" value="1"/>
</dbReference>
<dbReference type="Gene3D" id="6.10.10.120">
    <property type="entry name" value="Antitoxin ParD1-like"/>
    <property type="match status" value="1"/>
</dbReference>
<dbReference type="NCBIfam" id="TIGR02606">
    <property type="entry name" value="antidote_CC2985"/>
    <property type="match status" value="1"/>
</dbReference>
<evidence type="ECO:0000256" key="1">
    <source>
        <dbReference type="ARBA" id="ARBA00008580"/>
    </source>
</evidence>
<organism evidence="3 4">
    <name type="scientific">Diaphorobacter limosus</name>
    <dbReference type="NCBI Taxonomy" id="3036128"/>
    <lineage>
        <taxon>Bacteria</taxon>
        <taxon>Pseudomonadati</taxon>
        <taxon>Pseudomonadota</taxon>
        <taxon>Betaproteobacteria</taxon>
        <taxon>Burkholderiales</taxon>
        <taxon>Comamonadaceae</taxon>
        <taxon>Diaphorobacter</taxon>
    </lineage>
</organism>
<dbReference type="InterPro" id="IPR010985">
    <property type="entry name" value="Ribbon_hlx_hlx"/>
</dbReference>
<sequence length="90" mass="10137">MSTVTMNISLSDELKAFVDARVQARGYSSTSEYMRDLVRRDEERAAEERFAALIQEGVESGPATRSWDEQRNDWTARIAAARAAKNTAPR</sequence>
<reference evidence="3 4" key="1">
    <citation type="submission" date="2023-03" db="EMBL/GenBank/DDBJ databases">
        <title>Diaphorobacter basophil sp. nov., isolated from a sewage-treatment plant.</title>
        <authorList>
            <person name="Yang K."/>
        </authorList>
    </citation>
    <scope>NUCLEOTIDE SEQUENCE [LARGE SCALE GENOMIC DNA]</scope>
    <source>
        <strain evidence="3 4">Y-1</strain>
    </source>
</reference>
<accession>A0ABZ0J2Z5</accession>
<dbReference type="SUPFAM" id="SSF47598">
    <property type="entry name" value="Ribbon-helix-helix"/>
    <property type="match status" value="1"/>
</dbReference>
<dbReference type="Pfam" id="PF03693">
    <property type="entry name" value="ParD_antitoxin"/>
    <property type="match status" value="1"/>
</dbReference>
<name>A0ABZ0J2Z5_9BURK</name>
<evidence type="ECO:0000256" key="2">
    <source>
        <dbReference type="ARBA" id="ARBA00022649"/>
    </source>
</evidence>
<dbReference type="Proteomes" id="UP001303211">
    <property type="component" value="Chromosome"/>
</dbReference>
<dbReference type="InterPro" id="IPR038296">
    <property type="entry name" value="ParD_sf"/>
</dbReference>
<dbReference type="RefSeq" id="WP_317701361.1">
    <property type="nucleotide sequence ID" value="NZ_CP136921.1"/>
</dbReference>
<protein>
    <submittedName>
        <fullName evidence="3">Type II toxin-antitoxin system ParD family antitoxin</fullName>
    </submittedName>
</protein>